<name>A0ABQ5VTW2_9RHOB</name>
<dbReference type="Pfam" id="PF01408">
    <property type="entry name" value="GFO_IDH_MocA"/>
    <property type="match status" value="1"/>
</dbReference>
<dbReference type="InterPro" id="IPR055170">
    <property type="entry name" value="GFO_IDH_MocA-like_dom"/>
</dbReference>
<comment type="caution">
    <text evidence="3">The sequence shown here is derived from an EMBL/GenBank/DDBJ whole genome shotgun (WGS) entry which is preliminary data.</text>
</comment>
<dbReference type="RefSeq" id="WP_284376586.1">
    <property type="nucleotide sequence ID" value="NZ_BSNN01000002.1"/>
</dbReference>
<sequence>MSIAVIGSGAIGQRHAHNLDVLGEQVQLISMRAAGLSGVEAVFGEGVEAAIICTETQMRIPVIELAARHDIPVYIEKPVAFRSSDLMEIEALLGDLGRRSFVGYMMRYHPAVQYLAAQDHALVYRFCFEIGHDVTQWRQNWRFEDSYAAKPEGGGVLLDLCHEIDMAQVVLGPLTVQGVSAVGHGAYPGVDFSSQLSLTSDTAQGVVAMDYINPISTRRMVLFGQDQNITFDFANDRYTIQRDNGAQQLDLSIDRQQMFQNAMADFITLVRSGQAQNPIAPVFAKEMASCAVICTAYEQRKFTSTLGAKT</sequence>
<feature type="domain" description="Gfo/Idh/MocA-like oxidoreductase N-terminal" evidence="1">
    <location>
        <begin position="3"/>
        <end position="104"/>
    </location>
</feature>
<dbReference type="EMBL" id="BSNN01000002">
    <property type="protein sequence ID" value="GLQ34687.1"/>
    <property type="molecule type" value="Genomic_DNA"/>
</dbReference>
<evidence type="ECO:0000259" key="2">
    <source>
        <dbReference type="Pfam" id="PF22725"/>
    </source>
</evidence>
<accession>A0ABQ5VTW2</accession>
<proteinExistence type="predicted"/>
<dbReference type="Pfam" id="PF22725">
    <property type="entry name" value="GFO_IDH_MocA_C3"/>
    <property type="match status" value="1"/>
</dbReference>
<dbReference type="SUPFAM" id="SSF55347">
    <property type="entry name" value="Glyceraldehyde-3-phosphate dehydrogenase-like, C-terminal domain"/>
    <property type="match status" value="1"/>
</dbReference>
<organism evidence="3 4">
    <name type="scientific">Amylibacter marinus</name>
    <dbReference type="NCBI Taxonomy" id="1475483"/>
    <lineage>
        <taxon>Bacteria</taxon>
        <taxon>Pseudomonadati</taxon>
        <taxon>Pseudomonadota</taxon>
        <taxon>Alphaproteobacteria</taxon>
        <taxon>Rhodobacterales</taxon>
        <taxon>Paracoccaceae</taxon>
        <taxon>Amylibacter</taxon>
    </lineage>
</organism>
<dbReference type="InterPro" id="IPR036291">
    <property type="entry name" value="NAD(P)-bd_dom_sf"/>
</dbReference>
<evidence type="ECO:0000259" key="1">
    <source>
        <dbReference type="Pfam" id="PF01408"/>
    </source>
</evidence>
<feature type="domain" description="GFO/IDH/MocA-like oxidoreductase" evidence="2">
    <location>
        <begin position="136"/>
        <end position="225"/>
    </location>
</feature>
<evidence type="ECO:0000313" key="4">
    <source>
        <dbReference type="Proteomes" id="UP001156694"/>
    </source>
</evidence>
<dbReference type="PANTHER" id="PTHR43377">
    <property type="entry name" value="BILIVERDIN REDUCTASE A"/>
    <property type="match status" value="1"/>
</dbReference>
<dbReference type="Gene3D" id="3.30.360.10">
    <property type="entry name" value="Dihydrodipicolinate Reductase, domain 2"/>
    <property type="match status" value="1"/>
</dbReference>
<protein>
    <submittedName>
        <fullName evidence="3">Uncharacterized protein</fullName>
    </submittedName>
</protein>
<gene>
    <name evidence="3" type="ORF">GCM10007939_09700</name>
</gene>
<dbReference type="InterPro" id="IPR000683">
    <property type="entry name" value="Gfo/Idh/MocA-like_OxRdtase_N"/>
</dbReference>
<dbReference type="InterPro" id="IPR051450">
    <property type="entry name" value="Gfo/Idh/MocA_Oxidoreductases"/>
</dbReference>
<dbReference type="Proteomes" id="UP001156694">
    <property type="component" value="Unassembled WGS sequence"/>
</dbReference>
<evidence type="ECO:0000313" key="3">
    <source>
        <dbReference type="EMBL" id="GLQ34687.1"/>
    </source>
</evidence>
<dbReference type="Gene3D" id="3.40.50.720">
    <property type="entry name" value="NAD(P)-binding Rossmann-like Domain"/>
    <property type="match status" value="1"/>
</dbReference>
<dbReference type="SUPFAM" id="SSF51735">
    <property type="entry name" value="NAD(P)-binding Rossmann-fold domains"/>
    <property type="match status" value="1"/>
</dbReference>
<reference evidence="4" key="1">
    <citation type="journal article" date="2019" name="Int. J. Syst. Evol. Microbiol.">
        <title>The Global Catalogue of Microorganisms (GCM) 10K type strain sequencing project: providing services to taxonomists for standard genome sequencing and annotation.</title>
        <authorList>
            <consortium name="The Broad Institute Genomics Platform"/>
            <consortium name="The Broad Institute Genome Sequencing Center for Infectious Disease"/>
            <person name="Wu L."/>
            <person name="Ma J."/>
        </authorList>
    </citation>
    <scope>NUCLEOTIDE SEQUENCE [LARGE SCALE GENOMIC DNA]</scope>
    <source>
        <strain evidence="4">NBRC 110140</strain>
    </source>
</reference>
<dbReference type="PANTHER" id="PTHR43377:SF1">
    <property type="entry name" value="BILIVERDIN REDUCTASE A"/>
    <property type="match status" value="1"/>
</dbReference>
<keyword evidence="4" id="KW-1185">Reference proteome</keyword>